<dbReference type="GO" id="GO:0004198">
    <property type="term" value="F:calcium-dependent cysteine-type endopeptidase activity"/>
    <property type="evidence" value="ECO:0007669"/>
    <property type="project" value="InterPro"/>
</dbReference>
<dbReference type="InterPro" id="IPR013780">
    <property type="entry name" value="Glyco_hydro_b"/>
</dbReference>
<evidence type="ECO:0000256" key="1">
    <source>
        <dbReference type="ARBA" id="ARBA00007623"/>
    </source>
</evidence>
<dbReference type="KEGG" id="lenr:94175086"/>
<keyword evidence="3" id="KW-0378">Hydrolase</keyword>
<dbReference type="RefSeq" id="XP_067695908.1">
    <property type="nucleotide sequence ID" value="XM_067839576.1"/>
</dbReference>
<keyword evidence="7" id="KW-1185">Reference proteome</keyword>
<feature type="compositionally biased region" description="Pro residues" evidence="4">
    <location>
        <begin position="72"/>
        <end position="83"/>
    </location>
</feature>
<dbReference type="InterPro" id="IPR000169">
    <property type="entry name" value="Pept_cys_AS"/>
</dbReference>
<gene>
    <name evidence="6" type="ORF">CUR178_07941</name>
</gene>
<feature type="active site" evidence="2 3">
    <location>
        <position position="359"/>
    </location>
</feature>
<dbReference type="SUPFAM" id="SSF101601">
    <property type="entry name" value="Smp-1-like"/>
    <property type="match status" value="1"/>
</dbReference>
<dbReference type="PRINTS" id="PR00704">
    <property type="entry name" value="CALPAIN"/>
</dbReference>
<dbReference type="Gene3D" id="3.90.70.10">
    <property type="entry name" value="Cysteine proteinases"/>
    <property type="match status" value="1"/>
</dbReference>
<dbReference type="Gene3D" id="2.60.40.1180">
    <property type="entry name" value="Golgi alpha-mannosidase II"/>
    <property type="match status" value="1"/>
</dbReference>
<protein>
    <recommendedName>
        <fullName evidence="5">Calpain catalytic domain-containing protein</fullName>
    </recommendedName>
</protein>
<organism evidence="6 7">
    <name type="scientific">Leishmania enriettii</name>
    <dbReference type="NCBI Taxonomy" id="5663"/>
    <lineage>
        <taxon>Eukaryota</taxon>
        <taxon>Discoba</taxon>
        <taxon>Euglenozoa</taxon>
        <taxon>Kinetoplastea</taxon>
        <taxon>Metakinetoplastina</taxon>
        <taxon>Trypanosomatida</taxon>
        <taxon>Trypanosomatidae</taxon>
        <taxon>Leishmaniinae</taxon>
        <taxon>Leishmania</taxon>
    </lineage>
</organism>
<dbReference type="PROSITE" id="PS50203">
    <property type="entry name" value="CALPAIN_CAT"/>
    <property type="match status" value="1"/>
</dbReference>
<evidence type="ECO:0000259" key="5">
    <source>
        <dbReference type="PROSITE" id="PS50203"/>
    </source>
</evidence>
<evidence type="ECO:0000313" key="7">
    <source>
        <dbReference type="Proteomes" id="UP000674179"/>
    </source>
</evidence>
<dbReference type="Pfam" id="PF00648">
    <property type="entry name" value="Peptidase_C2"/>
    <property type="match status" value="1"/>
</dbReference>
<evidence type="ECO:0000256" key="4">
    <source>
        <dbReference type="SAM" id="MobiDB-lite"/>
    </source>
</evidence>
<keyword evidence="3" id="KW-0645">Protease</keyword>
<evidence type="ECO:0000256" key="2">
    <source>
        <dbReference type="PIRSR" id="PIRSR622684-1"/>
    </source>
</evidence>
<evidence type="ECO:0000256" key="3">
    <source>
        <dbReference type="PROSITE-ProRule" id="PRU00239"/>
    </source>
</evidence>
<dbReference type="InterPro" id="IPR015232">
    <property type="entry name" value="DUF1935"/>
</dbReference>
<accession>A0A836KTD7</accession>
<dbReference type="Pfam" id="PF09149">
    <property type="entry name" value="DUF1935"/>
    <property type="match status" value="1"/>
</dbReference>
<dbReference type="InterPro" id="IPR036310">
    <property type="entry name" value="Smp-1-like_sf"/>
</dbReference>
<dbReference type="OrthoDB" id="424753at2759"/>
<dbReference type="Proteomes" id="UP000674179">
    <property type="component" value="Chromosome 4"/>
</dbReference>
<comment type="caution">
    <text evidence="6">The sequence shown here is derived from an EMBL/GenBank/DDBJ whole genome shotgun (WGS) entry which is preliminary data.</text>
</comment>
<dbReference type="PANTHER" id="PTHR10183:SF423">
    <property type="entry name" value="LEUCINE-RICH REPEAT PROTEIN (LRRP)"/>
    <property type="match status" value="1"/>
</dbReference>
<feature type="active site" evidence="2 3">
    <location>
        <position position="542"/>
    </location>
</feature>
<dbReference type="GeneID" id="94175086"/>
<feature type="active site" evidence="2 3">
    <location>
        <position position="564"/>
    </location>
</feature>
<comment type="similarity">
    <text evidence="1">Belongs to the peptidase C2 family.</text>
</comment>
<evidence type="ECO:0000313" key="6">
    <source>
        <dbReference type="EMBL" id="KAG5486574.1"/>
    </source>
</evidence>
<sequence length="860" mass="95056">MSYPPTEVDVISNDSLFSDSAEFDAAEKIFAAGDGQGIVDASDEPLRCNDRDLPTDDDMMQVGARYPKDEPAAPPTPPPPPPATNAFMKPRKTPTKPPQMWTPVDLQVPEDDPEDEFDIATARRPVYEKPADASATGGGAAAAPKTQFVNGEPDVVGEVTNCFEEPGLLYRIVDRPNKTWAFYNDSRSFEVHVVCTFGRHSKITPLEHAKMTCDDSSGEYVVEVTVYPGETEPFIKGFVNGFASKLSALPLSQEYFTSRCQAQHNQFVQAEMDAIRAIAGDETDAERILQICVENSLAFVDLSFPPVQSSIEAGASKPFKQLPWGRPRMFVKPEMRDQIRLFRHGVCPGKVEQGELGDCWLMCALAAQAEDPKTLMQMFRHPKGAGVARCERAIGAYRVSFNKNGLWRNILVDDYFPVVAGVPTFAHSSDPCELWPAILEKAFAKMHGSYAMIQSGDPMHALTDMTGFPAMRIDEMFASAALSSGRDLLPKMMQWHKKRYRTILTTAGKAPAITTDAQSSPDFSDQPEMEAALSGTGFLPGHAYSVLDVKEFNKGQIRLICLRNPWVCGSGWTRSWGWDALEWSQHRDIATACSFSTHKNDPSIVWMTVEDALKYFIGGGVLFRAPTAYDTRVPITFSDCNPGAVFQVSVKVPVDITFILSNMDHRGMHVDEVGAADSDPNNMDYPPVMLSLAAPVPKETDVYHVVQNSSTDMTQPSESAWLFLQAREIAMTCHLEPSASPYLLIPRLMEVDETVVNGEGEDMRDVVHPIHYFNDYDHLFPNAASVGVKEIAVTIGFQTDEEIGVNVTVAMRKMGRGNAVFENFPKFPTDDVEPQEEELYFQTKASSCGYAQEKAGTAIY</sequence>
<dbReference type="PROSITE" id="PS00139">
    <property type="entry name" value="THIOL_PROTEASE_CYS"/>
    <property type="match status" value="1"/>
</dbReference>
<reference evidence="6 7" key="1">
    <citation type="submission" date="2021-02" db="EMBL/GenBank/DDBJ databases">
        <title>Leishmania (Mundinia) enrietti genome sequencing and assembly.</title>
        <authorList>
            <person name="Almutairi H."/>
            <person name="Gatherer D."/>
        </authorList>
    </citation>
    <scope>NUCLEOTIDE SEQUENCE [LARGE SCALE GENOMIC DNA]</scope>
    <source>
        <strain evidence="6">CUR178</strain>
    </source>
</reference>
<dbReference type="EMBL" id="JAFHKP010000004">
    <property type="protein sequence ID" value="KAG5486574.1"/>
    <property type="molecule type" value="Genomic_DNA"/>
</dbReference>
<dbReference type="InterPro" id="IPR038765">
    <property type="entry name" value="Papain-like_cys_pep_sf"/>
</dbReference>
<dbReference type="AlphaFoldDB" id="A0A836KTD7"/>
<name>A0A836KTD7_LEIEN</name>
<dbReference type="CDD" id="cd00044">
    <property type="entry name" value="CysPc"/>
    <property type="match status" value="1"/>
</dbReference>
<feature type="domain" description="Calpain catalytic" evidence="5">
    <location>
        <begin position="298"/>
        <end position="616"/>
    </location>
</feature>
<dbReference type="SUPFAM" id="SSF54001">
    <property type="entry name" value="Cysteine proteinases"/>
    <property type="match status" value="1"/>
</dbReference>
<dbReference type="InterPro" id="IPR022684">
    <property type="entry name" value="Calpain_cysteine_protease"/>
</dbReference>
<feature type="compositionally biased region" description="Basic and acidic residues" evidence="4">
    <location>
        <begin position="44"/>
        <end position="54"/>
    </location>
</feature>
<dbReference type="SMART" id="SM00230">
    <property type="entry name" value="CysPc"/>
    <property type="match status" value="1"/>
</dbReference>
<dbReference type="InterPro" id="IPR001300">
    <property type="entry name" value="Peptidase_C2_calpain_cat"/>
</dbReference>
<feature type="region of interest" description="Disordered" evidence="4">
    <location>
        <begin position="36"/>
        <end position="101"/>
    </location>
</feature>
<keyword evidence="3" id="KW-0788">Thiol protease</keyword>
<dbReference type="GO" id="GO:0006508">
    <property type="term" value="P:proteolysis"/>
    <property type="evidence" value="ECO:0007669"/>
    <property type="project" value="UniProtKB-KW"/>
</dbReference>
<proteinExistence type="inferred from homology"/>
<dbReference type="PANTHER" id="PTHR10183">
    <property type="entry name" value="CALPAIN"/>
    <property type="match status" value="1"/>
</dbReference>